<evidence type="ECO:0000313" key="2">
    <source>
        <dbReference type="Proteomes" id="UP000095762"/>
    </source>
</evidence>
<dbReference type="PROSITE" id="PS51257">
    <property type="entry name" value="PROKAR_LIPOPROTEIN"/>
    <property type="match status" value="1"/>
</dbReference>
<dbReference type="RefSeq" id="WP_055059090.1">
    <property type="nucleotide sequence ID" value="NZ_CZBP01000001.1"/>
</dbReference>
<gene>
    <name evidence="1" type="ORF">ERS852569_00042</name>
</gene>
<accession>A0A174PFW1</accession>
<organism evidence="1 2">
    <name type="scientific">Blautia obeum</name>
    <dbReference type="NCBI Taxonomy" id="40520"/>
    <lineage>
        <taxon>Bacteria</taxon>
        <taxon>Bacillati</taxon>
        <taxon>Bacillota</taxon>
        <taxon>Clostridia</taxon>
        <taxon>Lachnospirales</taxon>
        <taxon>Lachnospiraceae</taxon>
        <taxon>Blautia</taxon>
    </lineage>
</organism>
<proteinExistence type="predicted"/>
<evidence type="ECO:0000313" key="1">
    <source>
        <dbReference type="EMBL" id="CUP57957.1"/>
    </source>
</evidence>
<name>A0A174PFW1_9FIRM</name>
<reference evidence="1 2" key="1">
    <citation type="submission" date="2015-09" db="EMBL/GenBank/DDBJ databases">
        <authorList>
            <consortium name="Pathogen Informatics"/>
        </authorList>
    </citation>
    <scope>NUCLEOTIDE SEQUENCE [LARGE SCALE GENOMIC DNA]</scope>
    <source>
        <strain evidence="1 2">2789STDY5834957</strain>
    </source>
</reference>
<protein>
    <submittedName>
        <fullName evidence="1">Uncharacterized protein</fullName>
    </submittedName>
</protein>
<dbReference type="Proteomes" id="UP000095762">
    <property type="component" value="Unassembled WGS sequence"/>
</dbReference>
<dbReference type="AlphaFoldDB" id="A0A174PFW1"/>
<dbReference type="EMBL" id="CZBP01000001">
    <property type="protein sequence ID" value="CUP57957.1"/>
    <property type="molecule type" value="Genomic_DNA"/>
</dbReference>
<sequence length="77" mass="8796">MASVSKTKMRLLDFISSQNGLGFSGCRVKMAKKKNLIVEDHGNFVFYIDKVHMAAILERDYKTEDIIVLNENRNTVC</sequence>